<evidence type="ECO:0000313" key="3">
    <source>
        <dbReference type="Proteomes" id="UP000502823"/>
    </source>
</evidence>
<sequence length="484" mass="55348">ATREIMPPRATHVLIFALPVIAQLHAYIAPFTAANKLPLPQTEETLIQALSEAQTVLMEAILSNSGIRFSHNGTPNIPLEDMNLDVDDILLVHLTNLQLRSSPFRMTSVKPDLRFMSLNLHGNIDTLEVTGNYTISIEIMNHTSMAQVTSDAGSLNLTFQNLDISGLIGLNFNNNNLQVHTVSLFYRPNLVVLTIFYIDEKGNPQMTEERRNSVRGTLQEPIHTDLAKRMNLLMREEMNKILENITISELMCNDTENEINFKAISNTRMLDTNDFIDYIINITKQNLTDEIVIPDFEKSFEKNVGFIRIRGYFRAEDGWLKNLKTLHRTSDVTMTQNNNTIQVQVTMGLRTLEFGYRRYAAKLLRVGPSGRVTATVGRNSMSFRATLEYTDSNCTVTLEEFRLRDLQDVKLRLTGLFPFNWIFSKIAVFFTNRSKFNIATAIEETVGKEIREKLEGFNCRQHFYEPPIRDADHVENTELTENEI</sequence>
<name>A0A6L2PTU6_COPFO</name>
<dbReference type="EMBL" id="BLKM01011460">
    <property type="protein sequence ID" value="GFG33257.1"/>
    <property type="molecule type" value="Genomic_DNA"/>
</dbReference>
<dbReference type="InterPro" id="IPR038606">
    <property type="entry name" value="To_sf"/>
</dbReference>
<dbReference type="EMBL" id="BLKM01005527">
    <property type="protein sequence ID" value="GFG34611.1"/>
    <property type="molecule type" value="Genomic_DNA"/>
</dbReference>
<proteinExistence type="predicted"/>
<dbReference type="AlphaFoldDB" id="A0A6L2PTU6"/>
<dbReference type="InterPro" id="IPR038602">
    <property type="entry name" value="Mite_allergen_7_sf"/>
</dbReference>
<dbReference type="Gene3D" id="3.15.10.30">
    <property type="entry name" value="Haemolymph juvenile hormone binding protein"/>
    <property type="match status" value="1"/>
</dbReference>
<reference evidence="1" key="1">
    <citation type="journal article" date="2020" name="J. Asia-Pac. Entomol.">
        <title>Draft genome sequence of the termite, Coptotermes formosanus: Genetic insights into the pyruvate dehydrogenase complex of the termite.</title>
        <authorList>
            <person name="Itakura S."/>
            <person name="Yosikawa Y."/>
            <person name="Togami Y."/>
            <person name="Umezawa K."/>
        </authorList>
    </citation>
    <scope>NUCLEOTIDE SEQUENCE</scope>
    <source>
        <tissue evidence="1">Head</tissue>
    </source>
</reference>
<accession>A0A6L2PTU6</accession>
<evidence type="ECO:0000313" key="2">
    <source>
        <dbReference type="EMBL" id="GFG34611.1"/>
    </source>
</evidence>
<dbReference type="InterPro" id="IPR020234">
    <property type="entry name" value="Mite_allergen_group-7"/>
</dbReference>
<organism evidence="1 3">
    <name type="scientific">Coptotermes formosanus</name>
    <name type="common">Formosan subterranean termite</name>
    <dbReference type="NCBI Taxonomy" id="36987"/>
    <lineage>
        <taxon>Eukaryota</taxon>
        <taxon>Metazoa</taxon>
        <taxon>Ecdysozoa</taxon>
        <taxon>Arthropoda</taxon>
        <taxon>Hexapoda</taxon>
        <taxon>Insecta</taxon>
        <taxon>Pterygota</taxon>
        <taxon>Neoptera</taxon>
        <taxon>Polyneoptera</taxon>
        <taxon>Dictyoptera</taxon>
        <taxon>Blattodea</taxon>
        <taxon>Blattoidea</taxon>
        <taxon>Termitoidae</taxon>
        <taxon>Rhinotermitidae</taxon>
        <taxon>Coptotermes</taxon>
    </lineage>
</organism>
<dbReference type="Pfam" id="PF16984">
    <property type="entry name" value="Grp7_allergen"/>
    <property type="match status" value="1"/>
</dbReference>
<dbReference type="Proteomes" id="UP000502823">
    <property type="component" value="Unassembled WGS sequence"/>
</dbReference>
<dbReference type="InParanoid" id="A0A6L2PTU6"/>
<evidence type="ECO:0000313" key="1">
    <source>
        <dbReference type="EMBL" id="GFG33257.1"/>
    </source>
</evidence>
<protein>
    <submittedName>
        <fullName evidence="1">Uncharacterized protein</fullName>
    </submittedName>
</protein>
<gene>
    <name evidence="2" type="ORF">Cfor_09166</name>
    <name evidence="1" type="ORF">Cfor_11863</name>
</gene>
<dbReference type="OrthoDB" id="8187668at2759"/>
<reference evidence="3" key="2">
    <citation type="submission" date="2020-01" db="EMBL/GenBank/DDBJ databases">
        <title>Draft genome sequence of the Termite Coptotermes fromosanus.</title>
        <authorList>
            <person name="Itakura S."/>
            <person name="Yosikawa Y."/>
            <person name="Umezawa K."/>
        </authorList>
    </citation>
    <scope>NUCLEOTIDE SEQUENCE [LARGE SCALE GENOMIC DNA]</scope>
</reference>
<feature type="non-terminal residue" evidence="1">
    <location>
        <position position="1"/>
    </location>
</feature>
<keyword evidence="3" id="KW-1185">Reference proteome</keyword>
<comment type="caution">
    <text evidence="1">The sequence shown here is derived from an EMBL/GenBank/DDBJ whole genome shotgun (WGS) entry which is preliminary data.</text>
</comment>
<dbReference type="Gene3D" id="3.15.10.50">
    <property type="match status" value="1"/>
</dbReference>